<dbReference type="SUPFAM" id="SSF48371">
    <property type="entry name" value="ARM repeat"/>
    <property type="match status" value="1"/>
</dbReference>
<dbReference type="RefSeq" id="WP_018471948.1">
    <property type="nucleotide sequence ID" value="NZ_BMWX01000002.1"/>
</dbReference>
<protein>
    <submittedName>
        <fullName evidence="1">Uncharacterized protein</fullName>
    </submittedName>
</protein>
<dbReference type="InterPro" id="IPR016024">
    <property type="entry name" value="ARM-type_fold"/>
</dbReference>
<proteinExistence type="predicted"/>
<accession>A0A918PU83</accession>
<keyword evidence="2" id="KW-1185">Reference proteome</keyword>
<dbReference type="EMBL" id="BMWX01000002">
    <property type="protein sequence ID" value="GGZ23019.1"/>
    <property type="molecule type" value="Genomic_DNA"/>
</dbReference>
<sequence>MDIAEAVRTEHSKVMACRIADYIADDASRFAVLMDVFFGDDYRQTQRASWPFGMVVEQFPELLLPYYPRVIAMLSQQDVHVAVKRNLLRVLQFQLIPEDYEGEVLDKAFTLFESKNEAIAVRVFAMQVVYNLSRKFPEIQPEIKWIIEESMPFASAAFKSRGGKILKELSKNRQ</sequence>
<reference evidence="1" key="1">
    <citation type="journal article" date="2014" name="Int. J. Syst. Evol. Microbiol.">
        <title>Complete genome sequence of Corynebacterium casei LMG S-19264T (=DSM 44701T), isolated from a smear-ripened cheese.</title>
        <authorList>
            <consortium name="US DOE Joint Genome Institute (JGI-PGF)"/>
            <person name="Walter F."/>
            <person name="Albersmeier A."/>
            <person name="Kalinowski J."/>
            <person name="Ruckert C."/>
        </authorList>
    </citation>
    <scope>NUCLEOTIDE SEQUENCE</scope>
    <source>
        <strain evidence="1">KCTC 12368</strain>
    </source>
</reference>
<organism evidence="1 2">
    <name type="scientific">Echinicola pacifica</name>
    <dbReference type="NCBI Taxonomy" id="346377"/>
    <lineage>
        <taxon>Bacteria</taxon>
        <taxon>Pseudomonadati</taxon>
        <taxon>Bacteroidota</taxon>
        <taxon>Cytophagia</taxon>
        <taxon>Cytophagales</taxon>
        <taxon>Cyclobacteriaceae</taxon>
        <taxon>Echinicola</taxon>
    </lineage>
</organism>
<evidence type="ECO:0000313" key="2">
    <source>
        <dbReference type="Proteomes" id="UP000619457"/>
    </source>
</evidence>
<name>A0A918PU83_9BACT</name>
<gene>
    <name evidence="1" type="ORF">GCM10007049_14850</name>
</gene>
<evidence type="ECO:0000313" key="1">
    <source>
        <dbReference type="EMBL" id="GGZ23019.1"/>
    </source>
</evidence>
<comment type="caution">
    <text evidence="1">The sequence shown here is derived from an EMBL/GenBank/DDBJ whole genome shotgun (WGS) entry which is preliminary data.</text>
</comment>
<dbReference type="AlphaFoldDB" id="A0A918PU83"/>
<dbReference type="Proteomes" id="UP000619457">
    <property type="component" value="Unassembled WGS sequence"/>
</dbReference>
<reference evidence="1" key="2">
    <citation type="submission" date="2020-09" db="EMBL/GenBank/DDBJ databases">
        <authorList>
            <person name="Sun Q."/>
            <person name="Kim S."/>
        </authorList>
    </citation>
    <scope>NUCLEOTIDE SEQUENCE</scope>
    <source>
        <strain evidence="1">KCTC 12368</strain>
    </source>
</reference>